<feature type="region of interest" description="Disordered" evidence="1">
    <location>
        <begin position="1"/>
        <end position="100"/>
    </location>
</feature>
<accession>A0A4R5Y2E6</accession>
<dbReference type="Proteomes" id="UP000294621">
    <property type="component" value="Unassembled WGS sequence"/>
</dbReference>
<evidence type="ECO:0000256" key="1">
    <source>
        <dbReference type="SAM" id="MobiDB-lite"/>
    </source>
</evidence>
<comment type="caution">
    <text evidence="2">The sequence shown here is derived from an EMBL/GenBank/DDBJ whole genome shotgun (WGS) entry which is preliminary data.</text>
</comment>
<dbReference type="EMBL" id="SMZQ01000005">
    <property type="protein sequence ID" value="TDL37262.1"/>
    <property type="molecule type" value="Genomic_DNA"/>
</dbReference>
<name>A0A4R5Y2E6_9MICC</name>
<protein>
    <submittedName>
        <fullName evidence="2">Uncharacterized protein</fullName>
    </submittedName>
</protein>
<dbReference type="RefSeq" id="WP_133349001.1">
    <property type="nucleotide sequence ID" value="NZ_SMZQ01000005.1"/>
</dbReference>
<dbReference type="AlphaFoldDB" id="A0A4R5Y2E6"/>
<evidence type="ECO:0000313" key="2">
    <source>
        <dbReference type="EMBL" id="TDL37262.1"/>
    </source>
</evidence>
<sequence>MNMEPQPEPSRETPEADAFEQQLPVLPEGSEERLPGPLPADASEADAIEQRTDVLPGSAGPAPAALDAGLEAAEADLIEQAQAPPLDNEEDYPDARQEPY</sequence>
<reference evidence="2 3" key="1">
    <citation type="submission" date="2019-03" db="EMBL/GenBank/DDBJ databases">
        <title>Genome Sequencing and Assembly of Various Microbes Isolated from Partially Reclaimed Soil and Acid Mine Drainage (AMD) Site.</title>
        <authorList>
            <person name="Steinbock B."/>
            <person name="Bechtold R."/>
            <person name="Sevigny J.L."/>
            <person name="Thomas D."/>
            <person name="Cuthill L.R."/>
            <person name="Aveiro Johannsen E.J."/>
            <person name="Thomas K."/>
            <person name="Ghosh A."/>
        </authorList>
    </citation>
    <scope>NUCLEOTIDE SEQUENCE [LARGE SCALE GENOMIC DNA]</scope>
    <source>
        <strain evidence="2 3">S-A1</strain>
    </source>
</reference>
<gene>
    <name evidence="2" type="ORF">E2R57_10960</name>
</gene>
<organism evidence="2 3">
    <name type="scientific">Arthrobacter nitrophenolicus</name>
    <dbReference type="NCBI Taxonomy" id="683150"/>
    <lineage>
        <taxon>Bacteria</taxon>
        <taxon>Bacillati</taxon>
        <taxon>Actinomycetota</taxon>
        <taxon>Actinomycetes</taxon>
        <taxon>Micrococcales</taxon>
        <taxon>Micrococcaceae</taxon>
        <taxon>Arthrobacter</taxon>
    </lineage>
</organism>
<proteinExistence type="predicted"/>
<feature type="compositionally biased region" description="Low complexity" evidence="1">
    <location>
        <begin position="59"/>
        <end position="72"/>
    </location>
</feature>
<evidence type="ECO:0000313" key="3">
    <source>
        <dbReference type="Proteomes" id="UP000294621"/>
    </source>
</evidence>